<dbReference type="GO" id="GO:0006508">
    <property type="term" value="P:proteolysis"/>
    <property type="evidence" value="ECO:0007669"/>
    <property type="project" value="InterPro"/>
</dbReference>
<dbReference type="EMBL" id="FNZR01000010">
    <property type="protein sequence ID" value="SEL78430.1"/>
    <property type="molecule type" value="Genomic_DNA"/>
</dbReference>
<protein>
    <submittedName>
        <fullName evidence="2">Peptidase family M28</fullName>
    </submittedName>
</protein>
<feature type="domain" description="Peptidase M28" evidence="1">
    <location>
        <begin position="213"/>
        <end position="408"/>
    </location>
</feature>
<dbReference type="SUPFAM" id="SSF53187">
    <property type="entry name" value="Zn-dependent exopeptidases"/>
    <property type="match status" value="1"/>
</dbReference>
<dbReference type="InterPro" id="IPR045175">
    <property type="entry name" value="M28_fam"/>
</dbReference>
<dbReference type="GO" id="GO:0008235">
    <property type="term" value="F:metalloexopeptidase activity"/>
    <property type="evidence" value="ECO:0007669"/>
    <property type="project" value="InterPro"/>
</dbReference>
<dbReference type="PANTHER" id="PTHR12147:SF26">
    <property type="entry name" value="PEPTIDASE M28 DOMAIN-CONTAINING PROTEIN"/>
    <property type="match status" value="1"/>
</dbReference>
<dbReference type="OrthoDB" id="9764939at2"/>
<name>A0A1H7T0H8_9SPHI</name>
<accession>A0A1H7T0H8</accession>
<evidence type="ECO:0000313" key="2">
    <source>
        <dbReference type="EMBL" id="SEL78430.1"/>
    </source>
</evidence>
<gene>
    <name evidence="2" type="ORF">SAMN05421740_11021</name>
</gene>
<dbReference type="RefSeq" id="WP_090608210.1">
    <property type="nucleotide sequence ID" value="NZ_FNZR01000010.1"/>
</dbReference>
<dbReference type="PANTHER" id="PTHR12147">
    <property type="entry name" value="METALLOPEPTIDASE M28 FAMILY MEMBER"/>
    <property type="match status" value="1"/>
</dbReference>
<organism evidence="2 3">
    <name type="scientific">Parapedobacter koreensis</name>
    <dbReference type="NCBI Taxonomy" id="332977"/>
    <lineage>
        <taxon>Bacteria</taxon>
        <taxon>Pseudomonadati</taxon>
        <taxon>Bacteroidota</taxon>
        <taxon>Sphingobacteriia</taxon>
        <taxon>Sphingobacteriales</taxon>
        <taxon>Sphingobacteriaceae</taxon>
        <taxon>Parapedobacter</taxon>
    </lineage>
</organism>
<evidence type="ECO:0000259" key="1">
    <source>
        <dbReference type="Pfam" id="PF04389"/>
    </source>
</evidence>
<dbReference type="InterPro" id="IPR007484">
    <property type="entry name" value="Peptidase_M28"/>
</dbReference>
<sequence>MFRIASRYVLVVYLLAGCAVHQPSDQVVDTKEVSRILNTLAADDMEGRASFTPGIERAADFIATEFNKIGLQPYVGNDYRQTFQVTRISPATWEVTFDGTEIPSNHIIVSSNRPGVNWNTEPGISFVQIKASDDFAQRFRDVSTGGKDAIVVVDPSFSQLFERYRGFMMQGRINQQANATPPTPSVVYVLASAIPQSFRVSFTNTVEELPLFNLVGMLPGKSKPNEYVIFSAHYDHIGILQPVGQDSIANGADDDASGVSAVISLANYYKKRNDNARTLLFAAFTAEELGLVGSKYFSQQLNADEVVAMINVEMIGKDAPFGPSSLYVTGYNQSNLAELMQQQVKGTDFTFHPDPYPTQNLFYRSDNASLAALGVPAHTFSTVQIDKDQYYHTVKDEVGTLNVENIASSIKALALGANGIVMGEATPTRVPKLER</sequence>
<dbReference type="PROSITE" id="PS51257">
    <property type="entry name" value="PROKAR_LIPOPROTEIN"/>
    <property type="match status" value="1"/>
</dbReference>
<reference evidence="3" key="1">
    <citation type="submission" date="2016-10" db="EMBL/GenBank/DDBJ databases">
        <authorList>
            <person name="Varghese N."/>
            <person name="Submissions S."/>
        </authorList>
    </citation>
    <scope>NUCLEOTIDE SEQUENCE [LARGE SCALE GENOMIC DNA]</scope>
    <source>
        <strain evidence="3">Jip14</strain>
    </source>
</reference>
<dbReference type="Pfam" id="PF04389">
    <property type="entry name" value="Peptidase_M28"/>
    <property type="match status" value="1"/>
</dbReference>
<dbReference type="Proteomes" id="UP000198916">
    <property type="component" value="Unassembled WGS sequence"/>
</dbReference>
<evidence type="ECO:0000313" key="3">
    <source>
        <dbReference type="Proteomes" id="UP000198916"/>
    </source>
</evidence>
<proteinExistence type="predicted"/>
<dbReference type="Gene3D" id="3.40.630.10">
    <property type="entry name" value="Zn peptidases"/>
    <property type="match status" value="2"/>
</dbReference>
<dbReference type="AlphaFoldDB" id="A0A1H7T0H8"/>
<dbReference type="STRING" id="332977.SAMN05421740_11021"/>
<keyword evidence="3" id="KW-1185">Reference proteome</keyword>